<dbReference type="GO" id="GO:0006281">
    <property type="term" value="P:DNA repair"/>
    <property type="evidence" value="ECO:0007669"/>
    <property type="project" value="TreeGrafter"/>
</dbReference>
<keyword evidence="5" id="KW-0131">Cell cycle</keyword>
<protein>
    <recommendedName>
        <fullName evidence="9">Sister chromatid cohesion protein</fullName>
    </recommendedName>
</protein>
<dbReference type="InterPro" id="IPR039776">
    <property type="entry name" value="Pds5"/>
</dbReference>
<feature type="region of interest" description="Disordered" evidence="6">
    <location>
        <begin position="1135"/>
        <end position="1246"/>
    </location>
</feature>
<dbReference type="GO" id="GO:0000785">
    <property type="term" value="C:chromatin"/>
    <property type="evidence" value="ECO:0007669"/>
    <property type="project" value="TreeGrafter"/>
</dbReference>
<feature type="compositionally biased region" description="Basic and acidic residues" evidence="6">
    <location>
        <begin position="1215"/>
        <end position="1230"/>
    </location>
</feature>
<dbReference type="PANTHER" id="PTHR12663:SF0">
    <property type="entry name" value="PRECOCIOUS DISSOCIATION OF SISTERS 5, ISOFORM A"/>
    <property type="match status" value="1"/>
</dbReference>
<keyword evidence="3" id="KW-0498">Mitosis</keyword>
<gene>
    <name evidence="7" type="ORF">GALMADRAFT_252706</name>
</gene>
<feature type="compositionally biased region" description="Basic and acidic residues" evidence="6">
    <location>
        <begin position="1135"/>
        <end position="1145"/>
    </location>
</feature>
<evidence type="ECO:0008006" key="9">
    <source>
        <dbReference type="Google" id="ProtNLM"/>
    </source>
</evidence>
<feature type="compositionally biased region" description="Acidic residues" evidence="6">
    <location>
        <begin position="1169"/>
        <end position="1190"/>
    </location>
</feature>
<evidence type="ECO:0000256" key="6">
    <source>
        <dbReference type="SAM" id="MobiDB-lite"/>
    </source>
</evidence>
<dbReference type="PANTHER" id="PTHR12663">
    <property type="entry name" value="ANDROGEN INDUCED INHIBITOR OF PROLIFERATION AS3 / PDS5-RELATED"/>
    <property type="match status" value="1"/>
</dbReference>
<organism evidence="7 8">
    <name type="scientific">Galerina marginata (strain CBS 339.88)</name>
    <dbReference type="NCBI Taxonomy" id="685588"/>
    <lineage>
        <taxon>Eukaryota</taxon>
        <taxon>Fungi</taxon>
        <taxon>Dikarya</taxon>
        <taxon>Basidiomycota</taxon>
        <taxon>Agaricomycotina</taxon>
        <taxon>Agaricomycetes</taxon>
        <taxon>Agaricomycetidae</taxon>
        <taxon>Agaricales</taxon>
        <taxon>Agaricineae</taxon>
        <taxon>Strophariaceae</taxon>
        <taxon>Galerina</taxon>
    </lineage>
</organism>
<dbReference type="Proteomes" id="UP000027222">
    <property type="component" value="Unassembled WGS sequence"/>
</dbReference>
<dbReference type="STRING" id="685588.A0A067SRB6"/>
<dbReference type="HOGENOM" id="CLU_002562_1_0_1"/>
<proteinExistence type="predicted"/>
<dbReference type="OrthoDB" id="200660at2759"/>
<feature type="compositionally biased region" description="Basic residues" evidence="6">
    <location>
        <begin position="1146"/>
        <end position="1166"/>
    </location>
</feature>
<comment type="subcellular location">
    <subcellularLocation>
        <location evidence="1">Nucleus</location>
    </subcellularLocation>
</comment>
<dbReference type="InterPro" id="IPR016024">
    <property type="entry name" value="ARM-type_fold"/>
</dbReference>
<evidence type="ECO:0000313" key="7">
    <source>
        <dbReference type="EMBL" id="KDR72572.1"/>
    </source>
</evidence>
<dbReference type="GO" id="GO:0005634">
    <property type="term" value="C:nucleus"/>
    <property type="evidence" value="ECO:0007669"/>
    <property type="project" value="UniProtKB-SubCell"/>
</dbReference>
<accession>A0A067SRB6</accession>
<dbReference type="InterPro" id="IPR011989">
    <property type="entry name" value="ARM-like"/>
</dbReference>
<evidence type="ECO:0000256" key="3">
    <source>
        <dbReference type="ARBA" id="ARBA00022776"/>
    </source>
</evidence>
<dbReference type="Pfam" id="PF20168">
    <property type="entry name" value="PDS5"/>
    <property type="match status" value="1"/>
</dbReference>
<evidence type="ECO:0000256" key="1">
    <source>
        <dbReference type="ARBA" id="ARBA00004123"/>
    </source>
</evidence>
<dbReference type="Gene3D" id="1.25.10.10">
    <property type="entry name" value="Leucine-rich Repeat Variant"/>
    <property type="match status" value="1"/>
</dbReference>
<sequence>MAPKTRHGAQSTKKRLTFQEKLAGKGVTTDALLKKLKPLHTQLAALDQENVEVTSLNTARSELIHVSLLLHKDRGVKAYTACCLADILRLYAPEAPYTQNELRDIFQFFFRQLSAGFKGQEEPYFNEYFHLLESLSTVKSVVLVCDLPSVDELLHEIFKDLFTIVKRDFTKKVEIFMADILVALIDECTSLPSDALEVIMAQFIEKNAGIEQPGYRLAVQVCNAAADKLQRHVCQYFGDLLTSSADEGEEDLDNIRTSHELVKRLHHSCPAVLHSVIPILETELRADGLNPRLTATQTLGEMYADKGGPDLVKKYPTTWQAWVGRKADVAVAVRLKCVEAIPPLLTNLPDARDGIDELLKAKIFDPDEKVRAAVCKVYSHLDYEAALHHVSEEQLRAVVGRGLDKKSAVRTQALNSIGRLYSLAYPEIENNEPASIKQFAWIPDEILQITSASSETRSLVEQVLFDYILPLPTISTSSATKEKEVDEIAWTDRLLNTMRYLSEKSITTLIGLSGLKSTRPNIYDIWLDSCVKNNGGIIDDDEEIVVKRLKAATQHLALTLPDPIKASEDLQSFAKLNENRLYKLLKTCMDPQTDLKTLIKSSNEFLKRTEQLSSSIVPTMTTILRRASYSIVNQSSIPALLKRVQKGQDTSSTKAKYAAESSRTLLMLVAKHSPSLYKSHIGELSKATADDAKGVLVEVALMALANVVRWDEKLAAAVDKKTNERIVKLALESDWRQAKFAARYLAFSKNKNKLCAEIVESIATAMEEQKTALPVAYIAALAQLARFAPDAFEHKSDVIMTHLIKRVLMVPSPAAEIAEEEDAEEEWVENDDVSDELRAKLLSLKVCRNRCLAHAASEQALEIATPVLKLLATLVEYEGSLSAQVEEDPKYKSRMRLQAAISLLHLSTIEIFSNAIAPKFLRLACVIQDSCFNVRHAFLSKLIALLQPRKISPRHNVIPFLTVLDPEADTKTMAASYVENAKRRMSPAMRVDHLEIIFIRLLHLLAHHPDFGMAQDELLDMATYVQFYLDLIASSDNISLLYHLATKGKTVRDPESHSSSENFYVMCEMAEFLVKARAQAQSWPLPSYPGKVRLPADILRPLPNAEASNEILKTVYLPAEAPTWLAERFKIGGAKEKKEKKERVPAKRKAPSTKTNGHAKRSKKKRASDDDDDQEEQPVEEDGSDVDMEDGTSPSRARRPRKSDMSEDNNSKQQTRAERLSARTQAKEKLSTGSKKAATPSDDEDG</sequence>
<evidence type="ECO:0000256" key="5">
    <source>
        <dbReference type="ARBA" id="ARBA00023306"/>
    </source>
</evidence>
<keyword evidence="2" id="KW-0132">Cell division</keyword>
<dbReference type="AlphaFoldDB" id="A0A067SRB6"/>
<dbReference type="EMBL" id="KL142388">
    <property type="protein sequence ID" value="KDR72572.1"/>
    <property type="molecule type" value="Genomic_DNA"/>
</dbReference>
<evidence type="ECO:0000256" key="4">
    <source>
        <dbReference type="ARBA" id="ARBA00023242"/>
    </source>
</evidence>
<evidence type="ECO:0000313" key="8">
    <source>
        <dbReference type="Proteomes" id="UP000027222"/>
    </source>
</evidence>
<keyword evidence="4" id="KW-0539">Nucleus</keyword>
<name>A0A067SRB6_GALM3</name>
<dbReference type="SUPFAM" id="SSF48371">
    <property type="entry name" value="ARM repeat"/>
    <property type="match status" value="2"/>
</dbReference>
<evidence type="ECO:0000256" key="2">
    <source>
        <dbReference type="ARBA" id="ARBA00022618"/>
    </source>
</evidence>
<reference evidence="8" key="1">
    <citation type="journal article" date="2014" name="Proc. Natl. Acad. Sci. U.S.A.">
        <title>Extensive sampling of basidiomycete genomes demonstrates inadequacy of the white-rot/brown-rot paradigm for wood decay fungi.</title>
        <authorList>
            <person name="Riley R."/>
            <person name="Salamov A.A."/>
            <person name="Brown D.W."/>
            <person name="Nagy L.G."/>
            <person name="Floudas D."/>
            <person name="Held B.W."/>
            <person name="Levasseur A."/>
            <person name="Lombard V."/>
            <person name="Morin E."/>
            <person name="Otillar R."/>
            <person name="Lindquist E.A."/>
            <person name="Sun H."/>
            <person name="LaButti K.M."/>
            <person name="Schmutz J."/>
            <person name="Jabbour D."/>
            <person name="Luo H."/>
            <person name="Baker S.E."/>
            <person name="Pisabarro A.G."/>
            <person name="Walton J.D."/>
            <person name="Blanchette R.A."/>
            <person name="Henrissat B."/>
            <person name="Martin F."/>
            <person name="Cullen D."/>
            <person name="Hibbett D.S."/>
            <person name="Grigoriev I.V."/>
        </authorList>
    </citation>
    <scope>NUCLEOTIDE SEQUENCE [LARGE SCALE GENOMIC DNA]</scope>
    <source>
        <strain evidence="8">CBS 339.88</strain>
    </source>
</reference>
<keyword evidence="8" id="KW-1185">Reference proteome</keyword>
<dbReference type="GO" id="GO:0051301">
    <property type="term" value="P:cell division"/>
    <property type="evidence" value="ECO:0007669"/>
    <property type="project" value="UniProtKB-KW"/>
</dbReference>
<dbReference type="CDD" id="cd19953">
    <property type="entry name" value="PDS5"/>
    <property type="match status" value="1"/>
</dbReference>
<dbReference type="GO" id="GO:0007064">
    <property type="term" value="P:mitotic sister chromatid cohesion"/>
    <property type="evidence" value="ECO:0007669"/>
    <property type="project" value="InterPro"/>
</dbReference>